<evidence type="ECO:0000313" key="9">
    <source>
        <dbReference type="EMBL" id="KAK7794689.1"/>
    </source>
</evidence>
<evidence type="ECO:0000256" key="5">
    <source>
        <dbReference type="ARBA" id="ARBA00023242"/>
    </source>
</evidence>
<dbReference type="Proteomes" id="UP001378592">
    <property type="component" value="Unassembled WGS sequence"/>
</dbReference>
<feature type="compositionally biased region" description="Polar residues" evidence="7">
    <location>
        <begin position="1363"/>
        <end position="1386"/>
    </location>
</feature>
<protein>
    <recommendedName>
        <fullName evidence="8">Condensin complex subunit 1 C-terminal domain-containing protein</fullName>
    </recommendedName>
</protein>
<evidence type="ECO:0000256" key="1">
    <source>
        <dbReference type="ARBA" id="ARBA00004123"/>
    </source>
</evidence>
<evidence type="ECO:0000313" key="10">
    <source>
        <dbReference type="Proteomes" id="UP001378592"/>
    </source>
</evidence>
<evidence type="ECO:0000256" key="2">
    <source>
        <dbReference type="ARBA" id="ARBA00022618"/>
    </source>
</evidence>
<dbReference type="InterPro" id="IPR011989">
    <property type="entry name" value="ARM-like"/>
</dbReference>
<comment type="caution">
    <text evidence="9">The sequence shown here is derived from an EMBL/GenBank/DDBJ whole genome shotgun (WGS) entry which is preliminary data.</text>
</comment>
<evidence type="ECO:0000256" key="4">
    <source>
        <dbReference type="ARBA" id="ARBA00023067"/>
    </source>
</evidence>
<feature type="compositionally biased region" description="Low complexity" evidence="7">
    <location>
        <begin position="1474"/>
        <end position="1492"/>
    </location>
</feature>
<comment type="subcellular location">
    <subcellularLocation>
        <location evidence="1">Nucleus</location>
    </subcellularLocation>
</comment>
<feature type="compositionally biased region" description="Acidic residues" evidence="7">
    <location>
        <begin position="432"/>
        <end position="444"/>
    </location>
</feature>
<keyword evidence="6" id="KW-0131">Cell cycle</keyword>
<dbReference type="GO" id="GO:0007076">
    <property type="term" value="P:mitotic chromosome condensation"/>
    <property type="evidence" value="ECO:0007669"/>
    <property type="project" value="InterPro"/>
</dbReference>
<keyword evidence="10" id="KW-1185">Reference proteome</keyword>
<evidence type="ECO:0000256" key="3">
    <source>
        <dbReference type="ARBA" id="ARBA00022776"/>
    </source>
</evidence>
<evidence type="ECO:0000256" key="7">
    <source>
        <dbReference type="SAM" id="MobiDB-lite"/>
    </source>
</evidence>
<feature type="domain" description="Condensin complex subunit 1 C-terminal" evidence="8">
    <location>
        <begin position="944"/>
        <end position="1108"/>
    </location>
</feature>
<evidence type="ECO:0000259" key="8">
    <source>
        <dbReference type="Pfam" id="PF12717"/>
    </source>
</evidence>
<feature type="compositionally biased region" description="Polar residues" evidence="7">
    <location>
        <begin position="1507"/>
        <end position="1526"/>
    </location>
</feature>
<dbReference type="GO" id="GO:0000779">
    <property type="term" value="C:condensed chromosome, centromeric region"/>
    <property type="evidence" value="ECO:0007669"/>
    <property type="project" value="TreeGrafter"/>
</dbReference>
<feature type="compositionally biased region" description="Polar residues" evidence="7">
    <location>
        <begin position="1305"/>
        <end position="1315"/>
    </location>
</feature>
<keyword evidence="2" id="KW-0132">Cell division</keyword>
<organism evidence="9 10">
    <name type="scientific">Gryllus longicercus</name>
    <dbReference type="NCBI Taxonomy" id="2509291"/>
    <lineage>
        <taxon>Eukaryota</taxon>
        <taxon>Metazoa</taxon>
        <taxon>Ecdysozoa</taxon>
        <taxon>Arthropoda</taxon>
        <taxon>Hexapoda</taxon>
        <taxon>Insecta</taxon>
        <taxon>Pterygota</taxon>
        <taxon>Neoptera</taxon>
        <taxon>Polyneoptera</taxon>
        <taxon>Orthoptera</taxon>
        <taxon>Ensifera</taxon>
        <taxon>Gryllidea</taxon>
        <taxon>Grylloidea</taxon>
        <taxon>Gryllidae</taxon>
        <taxon>Gryllinae</taxon>
        <taxon>Gryllus</taxon>
    </lineage>
</organism>
<feature type="compositionally biased region" description="Low complexity" evidence="7">
    <location>
        <begin position="1401"/>
        <end position="1413"/>
    </location>
</feature>
<dbReference type="Pfam" id="PF12717">
    <property type="entry name" value="Cnd1"/>
    <property type="match status" value="1"/>
</dbReference>
<keyword evidence="5" id="KW-0539">Nucleus</keyword>
<dbReference type="SUPFAM" id="SSF48371">
    <property type="entry name" value="ARM repeat"/>
    <property type="match status" value="1"/>
</dbReference>
<accession>A0AAN9VNQ8</accession>
<name>A0AAN9VNQ8_9ORTH</name>
<feature type="compositionally biased region" description="Basic residues" evidence="7">
    <location>
        <begin position="1535"/>
        <end position="1544"/>
    </location>
</feature>
<dbReference type="InterPro" id="IPR026971">
    <property type="entry name" value="CND1/NCAPD3"/>
</dbReference>
<reference evidence="9 10" key="1">
    <citation type="submission" date="2024-03" db="EMBL/GenBank/DDBJ databases">
        <title>The genome assembly and annotation of the cricket Gryllus longicercus Weissman &amp; Gray.</title>
        <authorList>
            <person name="Szrajer S."/>
            <person name="Gray D."/>
            <person name="Ylla G."/>
        </authorList>
    </citation>
    <scope>NUCLEOTIDE SEQUENCE [LARGE SCALE GENOMIC DNA]</scope>
    <source>
        <strain evidence="9">DAG 2021-001</strain>
        <tissue evidence="9">Whole body minus gut</tissue>
    </source>
</reference>
<feature type="region of interest" description="Disordered" evidence="7">
    <location>
        <begin position="160"/>
        <end position="190"/>
    </location>
</feature>
<feature type="compositionally biased region" description="Polar residues" evidence="7">
    <location>
        <begin position="1423"/>
        <end position="1455"/>
    </location>
</feature>
<feature type="compositionally biased region" description="Low complexity" evidence="7">
    <location>
        <begin position="1316"/>
        <end position="1340"/>
    </location>
</feature>
<feature type="region of interest" description="Disordered" evidence="7">
    <location>
        <begin position="415"/>
        <end position="454"/>
    </location>
</feature>
<feature type="compositionally biased region" description="Acidic residues" evidence="7">
    <location>
        <begin position="178"/>
        <end position="190"/>
    </location>
</feature>
<dbReference type="GO" id="GO:0042393">
    <property type="term" value="F:histone binding"/>
    <property type="evidence" value="ECO:0007669"/>
    <property type="project" value="TreeGrafter"/>
</dbReference>
<evidence type="ECO:0000256" key="6">
    <source>
        <dbReference type="ARBA" id="ARBA00023306"/>
    </source>
</evidence>
<feature type="region of interest" description="Disordered" evidence="7">
    <location>
        <begin position="1284"/>
        <end position="1553"/>
    </location>
</feature>
<dbReference type="GO" id="GO:0051301">
    <property type="term" value="P:cell division"/>
    <property type="evidence" value="ECO:0007669"/>
    <property type="project" value="UniProtKB-KW"/>
</dbReference>
<dbReference type="PANTHER" id="PTHR14222">
    <property type="entry name" value="CONDENSIN"/>
    <property type="match status" value="1"/>
</dbReference>
<keyword evidence="3" id="KW-0498">Mitosis</keyword>
<dbReference type="InterPro" id="IPR016024">
    <property type="entry name" value="ARM-type_fold"/>
</dbReference>
<sequence>MDIVNCFSHLQLRLLGEEWVQQVWDSDFAEFDELPNEYEEFVMENDVVNALEMIVKLLRVSVGRNDEFLDSAGPSEDSITVSWELLVENKVEHRHLISLLGYFIANGQDKPEDMKALELCFKSCSLYFLLLTIPGCDAFFVFQPSIYEKGLKTLNVCSKLNETKPSKPPRGRKKTNNEDDDEAGEGDEEGNDVSFLSLTVQAKMNIRKNLNVILKDMSLMMKKYPLKTEDTLEKTLTQLISHTRLVSNVQTFDFDTFKINGDISSIVSNSYNLLKALCSPLHGKTEGTVKLILYHLLPNILMAGDFVRDITMGNLNLIRLQTEKFVLHLLKSLVEESYQGICLFVQHLCARVTDRADFRLKVSQSIVSLLKALPSEPYFNTIKWVLRFAHDVKASHRLFAVEVISKLLYEEERPNDIPGRDSLTPHHASPEREEDNEDVAEEADPVMNNSQQQERDVASHKYLLGVLFSRCHDQSGTVRTKALSTLTDCLQSNNRLIVELMKEIFVIPYEDNDLIQNDSIVERGFLNTKIFLDSLDKPQHLQADPLPGGKAVVKEMLKLVEDDKVFVRKSAFSFLENVIKLNRKWLTDKLLKVMCDHVRDPALLIKKQLIQSLTDLVLKYPDDAHLAKYYIEAVLPQISHPEVKVQEKVLESLENTILHKLVPFKNLGSEASYLPWKLFEVIIDLKKKKFFQIVCSLWAKDKTFPKNLISLIQTHIETQHNVAAWLFLSCVAPYIPLKDPNFVVDYYRENLTNSEKTTRYAVVKALDVLGTAWKYLPKGQQDSICTELLLSVEHMRLSTTLIGPVLDVVLLITLGQASSVKEGQEAVMVWSKRILEKTEEYFQQHSPCRNDNTRVNMEEFMRNLVTLGDVSQLCPGKVPINVAIILTGILFPEKLHDPVKWSVPGLQALTVVTLGKMCLQNETLAKRIIPALGLLLAESKHEAVKVNVIYTLSDMCIRFTAIVEPLLPEMCVCLKDSNDIVRHHTVTVFVRLLQQDFLKLRGALLFHMMSMLVDPMQNIAQLANYFMTQCVVTRNKSIMYQNIVESIFYYNKYENHPVYSKVKLSAQEAHLFNLAGAENEAKRQTLYRFMCEHMSDEHRMQAVHKICVDILGGVSNETVSLDEKGESVLHDAFFVLSCEEICLHSLRTQSEEEPATDDAERVTAAVNTAKKNIISQCVKKQVVEIIIPIIVQLKGKLQAIMSPLLTNLMSYLRGLLKDYKNEIEEIFAEDKTMAEEILFDMKRFEEEEKNRAQSQDSDEEDGGEVDHMRPLLVELATNHLRKSIRHGDPQNGTQTQGTGSPGTNDPASTMASDGKNSTNNSPSETNESSESPQTESNSQPVESPPENEQPSGRTRRRSTTRSNVDSIRSRSCTPTKRSASRNLQNHSHGEPNDASPVGEASSTPVSSSNKSVTGSETLRRQSSRQMSTDSNLETPASENNARARSRTPNRQNATRDSQKRSFDEALLNCDTSFRNSDTPSTSSRSRTTSGSESSRRRSCRSMSTDSNPESSSTLTHVKTAQVNGTDAVNGESIKPKQRNKRIASRRTTGESSP</sequence>
<keyword evidence="4" id="KW-0226">DNA condensation</keyword>
<dbReference type="GO" id="GO:0000796">
    <property type="term" value="C:condensin complex"/>
    <property type="evidence" value="ECO:0007669"/>
    <property type="project" value="TreeGrafter"/>
</dbReference>
<feature type="region of interest" description="Disordered" evidence="7">
    <location>
        <begin position="1246"/>
        <end position="1265"/>
    </location>
</feature>
<dbReference type="PANTHER" id="PTHR14222:SF1">
    <property type="entry name" value="CONDENSIN-2 COMPLEX SUBUNIT D3"/>
    <property type="match status" value="1"/>
</dbReference>
<dbReference type="InterPro" id="IPR032682">
    <property type="entry name" value="Cnd1_C"/>
</dbReference>
<proteinExistence type="predicted"/>
<gene>
    <name evidence="9" type="ORF">R5R35_008020</name>
</gene>
<dbReference type="EMBL" id="JAZDUA010000323">
    <property type="protein sequence ID" value="KAK7794689.1"/>
    <property type="molecule type" value="Genomic_DNA"/>
</dbReference>
<dbReference type="GO" id="GO:0010032">
    <property type="term" value="P:meiotic chromosome condensation"/>
    <property type="evidence" value="ECO:0007669"/>
    <property type="project" value="TreeGrafter"/>
</dbReference>
<feature type="compositionally biased region" description="Low complexity" evidence="7">
    <location>
        <begin position="1289"/>
        <end position="1304"/>
    </location>
</feature>
<dbReference type="GO" id="GO:0005634">
    <property type="term" value="C:nucleus"/>
    <property type="evidence" value="ECO:0007669"/>
    <property type="project" value="UniProtKB-SubCell"/>
</dbReference>
<dbReference type="Gene3D" id="1.25.10.10">
    <property type="entry name" value="Leucine-rich Repeat Variant"/>
    <property type="match status" value="2"/>
</dbReference>